<dbReference type="PANTHER" id="PTHR13817:SF73">
    <property type="entry name" value="FIBRONECTIN TYPE-III DOMAIN-CONTAINING PROTEIN"/>
    <property type="match status" value="1"/>
</dbReference>
<sequence length="679" mass="68734">MKKLSLFALSALVGTGVVLGTSSQLPVAAATPASATLLATGNAAVGDSGLGQAWGVDTTLVDSTRWTVFESSASNLVANDTNNASDIFVTNGTTTTRLSVSASGTEGSDSANSFDPTICGTGRKVVFTTENEWDEIDANGAEDVYVIDRDADADGIMDEFSQTASADLVVPVVLAGVTTSIVSASYNTDTTEYDISFLGANSGVISDDCSKVAFVTDMDFAMEDLNFGPDVYVRDLASATTALTWASTYATNGSEGGGYLPAISGDGSSVVVSTESLDLVSASGTVGGLVLRTATTGSYLTRTPAGVASTATLADSERPAAMTPDGECVAFKADRGYDLLDGASGPAQGIFLWDNRTGTPVISLVSKDSLGIAASSASNPRISDDCRFVAYQSNDEYLSNTDTNGKTDVFLYDTSAATTDLISTLANGNSADGNSSVAALDWNPTTKSGVVLITSSASNIGGASGGGSINLFSVPFTVASVAGAPTIGTVTAGAAKLTVAFTAPSSNGGASITNYEYSTNNGTTWKAFSPADTSTPLVITKRSDSTASLVNGTTYQVKIRAVNSAGKGAASAAKSGKPFTVAGAPSIRSVTASTGKLTVVFTAPSSNGGASITNYEYSTNNGTTWKVFSPADTSTPLVITKLSTSTASPVKNTTYQVKIRAVNSAGKGAASAAKSIKAK</sequence>
<dbReference type="AlphaFoldDB" id="A0A6J6X103"/>
<dbReference type="InterPro" id="IPR003961">
    <property type="entry name" value="FN3_dom"/>
</dbReference>
<reference evidence="3" key="1">
    <citation type="submission" date="2020-05" db="EMBL/GenBank/DDBJ databases">
        <authorList>
            <person name="Chiriac C."/>
            <person name="Salcher M."/>
            <person name="Ghai R."/>
            <person name="Kavagutti S V."/>
        </authorList>
    </citation>
    <scope>NUCLEOTIDE SEQUENCE</scope>
</reference>
<keyword evidence="1" id="KW-0677">Repeat</keyword>
<dbReference type="SMART" id="SM00060">
    <property type="entry name" value="FN3"/>
    <property type="match status" value="2"/>
</dbReference>
<dbReference type="InterPro" id="IPR013783">
    <property type="entry name" value="Ig-like_fold"/>
</dbReference>
<evidence type="ECO:0000256" key="1">
    <source>
        <dbReference type="ARBA" id="ARBA00022737"/>
    </source>
</evidence>
<evidence type="ECO:0000259" key="2">
    <source>
        <dbReference type="PROSITE" id="PS50853"/>
    </source>
</evidence>
<protein>
    <submittedName>
        <fullName evidence="3">Unannotated protein</fullName>
    </submittedName>
</protein>
<dbReference type="EMBL" id="CAEZZV010000207">
    <property type="protein sequence ID" value="CAB4788898.1"/>
    <property type="molecule type" value="Genomic_DNA"/>
</dbReference>
<name>A0A6J6X103_9ZZZZ</name>
<dbReference type="PROSITE" id="PS50853">
    <property type="entry name" value="FN3"/>
    <property type="match status" value="1"/>
</dbReference>
<dbReference type="SUPFAM" id="SSF49265">
    <property type="entry name" value="Fibronectin type III"/>
    <property type="match status" value="1"/>
</dbReference>
<evidence type="ECO:0000313" key="3">
    <source>
        <dbReference type="EMBL" id="CAB4788898.1"/>
    </source>
</evidence>
<organism evidence="3">
    <name type="scientific">freshwater metagenome</name>
    <dbReference type="NCBI Taxonomy" id="449393"/>
    <lineage>
        <taxon>unclassified sequences</taxon>
        <taxon>metagenomes</taxon>
        <taxon>ecological metagenomes</taxon>
    </lineage>
</organism>
<feature type="domain" description="Fibronectin type-III" evidence="2">
    <location>
        <begin position="581"/>
        <end position="679"/>
    </location>
</feature>
<dbReference type="Gene3D" id="2.60.40.10">
    <property type="entry name" value="Immunoglobulins"/>
    <property type="match status" value="2"/>
</dbReference>
<accession>A0A6J6X103</accession>
<dbReference type="InterPro" id="IPR036116">
    <property type="entry name" value="FN3_sf"/>
</dbReference>
<proteinExistence type="predicted"/>
<dbReference type="InterPro" id="IPR050964">
    <property type="entry name" value="Striated_Muscle_Regulatory"/>
</dbReference>
<gene>
    <name evidence="3" type="ORF">UFOPK2921_01311</name>
</gene>
<dbReference type="SUPFAM" id="SSF82171">
    <property type="entry name" value="DPP6 N-terminal domain-like"/>
    <property type="match status" value="1"/>
</dbReference>
<dbReference type="CDD" id="cd00063">
    <property type="entry name" value="FN3"/>
    <property type="match status" value="2"/>
</dbReference>
<dbReference type="PANTHER" id="PTHR13817">
    <property type="entry name" value="TITIN"/>
    <property type="match status" value="1"/>
</dbReference>